<name>A0ABQ6JEC3_9ACTN</name>
<dbReference type="PANTHER" id="PTHR47691:SF3">
    <property type="entry name" value="HTH-TYPE TRANSCRIPTIONAL REGULATOR RV0890C-RELATED"/>
    <property type="match status" value="1"/>
</dbReference>
<protein>
    <submittedName>
        <fullName evidence="2">Uncharacterized protein</fullName>
    </submittedName>
</protein>
<feature type="compositionally biased region" description="Basic residues" evidence="1">
    <location>
        <begin position="316"/>
        <end position="328"/>
    </location>
</feature>
<reference evidence="3" key="1">
    <citation type="journal article" date="2019" name="Int. J. Syst. Evol. Microbiol.">
        <title>The Global Catalogue of Microorganisms (GCM) 10K type strain sequencing project: providing services to taxonomists for standard genome sequencing and annotation.</title>
        <authorList>
            <consortium name="The Broad Institute Genomics Platform"/>
            <consortium name="The Broad Institute Genome Sequencing Center for Infectious Disease"/>
            <person name="Wu L."/>
            <person name="Ma J."/>
        </authorList>
    </citation>
    <scope>NUCLEOTIDE SEQUENCE [LARGE SCALE GENOMIC DNA]</scope>
    <source>
        <strain evidence="3">NBRC 108730</strain>
    </source>
</reference>
<evidence type="ECO:0000313" key="2">
    <source>
        <dbReference type="EMBL" id="GMA86159.1"/>
    </source>
</evidence>
<dbReference type="EMBL" id="BSUZ01000001">
    <property type="protein sequence ID" value="GMA86159.1"/>
    <property type="molecule type" value="Genomic_DNA"/>
</dbReference>
<evidence type="ECO:0000256" key="1">
    <source>
        <dbReference type="SAM" id="MobiDB-lite"/>
    </source>
</evidence>
<accession>A0ABQ6JEC3</accession>
<feature type="region of interest" description="Disordered" evidence="1">
    <location>
        <begin position="280"/>
        <end position="328"/>
    </location>
</feature>
<proteinExistence type="predicted"/>
<dbReference type="SUPFAM" id="SSF52540">
    <property type="entry name" value="P-loop containing nucleoside triphosphate hydrolases"/>
    <property type="match status" value="1"/>
</dbReference>
<dbReference type="Proteomes" id="UP001157017">
    <property type="component" value="Unassembled WGS sequence"/>
</dbReference>
<dbReference type="InterPro" id="IPR027417">
    <property type="entry name" value="P-loop_NTPase"/>
</dbReference>
<dbReference type="PANTHER" id="PTHR47691">
    <property type="entry name" value="REGULATOR-RELATED"/>
    <property type="match status" value="1"/>
</dbReference>
<gene>
    <name evidence="2" type="ORF">GCM10025868_14090</name>
</gene>
<feature type="region of interest" description="Disordered" evidence="1">
    <location>
        <begin position="152"/>
        <end position="191"/>
    </location>
</feature>
<comment type="caution">
    <text evidence="2">The sequence shown here is derived from an EMBL/GenBank/DDBJ whole genome shotgun (WGS) entry which is preliminary data.</text>
</comment>
<feature type="region of interest" description="Disordered" evidence="1">
    <location>
        <begin position="343"/>
        <end position="391"/>
    </location>
</feature>
<sequence>MALAVLDGVGVRDVAPTDNRAERRGAAAAERVRSHLADADCVVVVDNCEHVVGAVADLLDDLLGACPRLRVVATSREPSGSTASSLFPLTPLRLPEPDAGLESLRDNPSVRLLLDRAAAVGSGLALDERTAAPVVEIVRRLDGLPLAIEPRGGQVARDGRRRGGRPPRRPVPAADRRAAHGGAAAPHAACRGGVEPGSLLAPVEREVAERFCVFNTGAGPEAVAAVCPTWAAPDAPEVTDVLQALVEKSVLVADRTPSGTRFRMLETLREFGSERLAERGEARRGAAGARPLVPPAGAPGGRRAAHPRAGAVAGGARHRARRPAGRSRLARCGARRRWCAGPGRRPRLVLGGAGERPGRRALAAVRRRGRGRRPVPARQAAADRAGPDRDG</sequence>
<evidence type="ECO:0000313" key="3">
    <source>
        <dbReference type="Proteomes" id="UP001157017"/>
    </source>
</evidence>
<feature type="compositionally biased region" description="Basic residues" evidence="1">
    <location>
        <begin position="159"/>
        <end position="168"/>
    </location>
</feature>
<keyword evidence="3" id="KW-1185">Reference proteome</keyword>
<feature type="compositionally biased region" description="Low complexity" evidence="1">
    <location>
        <begin position="180"/>
        <end position="189"/>
    </location>
</feature>
<feature type="compositionally biased region" description="Basic residues" evidence="1">
    <location>
        <begin position="365"/>
        <end position="375"/>
    </location>
</feature>
<organism evidence="2 3">
    <name type="scientific">Angustibacter aerolatus</name>
    <dbReference type="NCBI Taxonomy" id="1162965"/>
    <lineage>
        <taxon>Bacteria</taxon>
        <taxon>Bacillati</taxon>
        <taxon>Actinomycetota</taxon>
        <taxon>Actinomycetes</taxon>
        <taxon>Kineosporiales</taxon>
        <taxon>Kineosporiaceae</taxon>
    </lineage>
</organism>